<evidence type="ECO:0000256" key="1">
    <source>
        <dbReference type="SAM" id="Phobius"/>
    </source>
</evidence>
<dbReference type="EMBL" id="JARQBJ010000003">
    <property type="protein sequence ID" value="MDT2810263.1"/>
    <property type="molecule type" value="Genomic_DNA"/>
</dbReference>
<feature type="transmembrane region" description="Helical" evidence="1">
    <location>
        <begin position="20"/>
        <end position="40"/>
    </location>
</feature>
<name>A0AAW8U2Q4_9ENTE</name>
<comment type="caution">
    <text evidence="2">The sequence shown here is derived from an EMBL/GenBank/DDBJ whole genome shotgun (WGS) entry which is preliminary data.</text>
</comment>
<proteinExistence type="predicted"/>
<evidence type="ECO:0000313" key="3">
    <source>
        <dbReference type="Proteomes" id="UP001256711"/>
    </source>
</evidence>
<dbReference type="RefSeq" id="WP_161998975.1">
    <property type="nucleotide sequence ID" value="NZ_JADMDV010000001.1"/>
</dbReference>
<keyword evidence="1" id="KW-0472">Membrane</keyword>
<protein>
    <submittedName>
        <fullName evidence="2">Uncharacterized protein</fullName>
    </submittedName>
</protein>
<organism evidence="2 3">
    <name type="scientific">Enterococcus asini</name>
    <dbReference type="NCBI Taxonomy" id="57732"/>
    <lineage>
        <taxon>Bacteria</taxon>
        <taxon>Bacillati</taxon>
        <taxon>Bacillota</taxon>
        <taxon>Bacilli</taxon>
        <taxon>Lactobacillales</taxon>
        <taxon>Enterococcaceae</taxon>
        <taxon>Enterococcus</taxon>
    </lineage>
</organism>
<sequence length="50" mass="5216">MESVEKVASGLLAFSGFTSVYLGGPFVLLFLATVVGFAGVKVAKNHQSIQ</sequence>
<accession>A0AAW8U2Q4</accession>
<keyword evidence="1" id="KW-1133">Transmembrane helix</keyword>
<gene>
    <name evidence="2" type="ORF">P7H43_07185</name>
</gene>
<dbReference type="Proteomes" id="UP001256711">
    <property type="component" value="Unassembled WGS sequence"/>
</dbReference>
<evidence type="ECO:0000313" key="2">
    <source>
        <dbReference type="EMBL" id="MDT2810263.1"/>
    </source>
</evidence>
<keyword evidence="1" id="KW-0812">Transmembrane</keyword>
<dbReference type="AlphaFoldDB" id="A0AAW8U2Q4"/>
<reference evidence="2" key="1">
    <citation type="submission" date="2023-03" db="EMBL/GenBank/DDBJ databases">
        <authorList>
            <person name="Shen W."/>
            <person name="Cai J."/>
        </authorList>
    </citation>
    <scope>NUCLEOTIDE SEQUENCE</scope>
    <source>
        <strain evidence="2">B226-2</strain>
    </source>
</reference>